<sequence length="110" mass="11521">MSTLLPRRERGQASLEVLAVTTLVVIVMALCLHLFSAIYAGQAAGRVAWDAARAMSLGQSPSAAAERSTPGGLDVVMIRTHPDGVEVSLRAPTVIPWLDGPVATKAAYVP</sequence>
<evidence type="ECO:0000313" key="3">
    <source>
        <dbReference type="Proteomes" id="UP000315133"/>
    </source>
</evidence>
<protein>
    <recommendedName>
        <fullName evidence="4">TadE-like protein</fullName>
    </recommendedName>
</protein>
<keyword evidence="3" id="KW-1185">Reference proteome</keyword>
<comment type="caution">
    <text evidence="2">The sequence shown here is derived from an EMBL/GenBank/DDBJ whole genome shotgun (WGS) entry which is preliminary data.</text>
</comment>
<proteinExistence type="predicted"/>
<evidence type="ECO:0000256" key="1">
    <source>
        <dbReference type="SAM" id="Phobius"/>
    </source>
</evidence>
<dbReference type="AlphaFoldDB" id="A0A543KL38"/>
<keyword evidence="1" id="KW-0472">Membrane</keyword>
<dbReference type="OrthoDB" id="9902084at2"/>
<accession>A0A543KL38</accession>
<feature type="transmembrane region" description="Helical" evidence="1">
    <location>
        <begin position="20"/>
        <end position="40"/>
    </location>
</feature>
<name>A0A543KL38_9MICO</name>
<evidence type="ECO:0000313" key="2">
    <source>
        <dbReference type="EMBL" id="TQM95802.1"/>
    </source>
</evidence>
<reference evidence="2 3" key="1">
    <citation type="submission" date="2019-06" db="EMBL/GenBank/DDBJ databases">
        <title>Sequencing the genomes of 1000 actinobacteria strains.</title>
        <authorList>
            <person name="Klenk H.-P."/>
        </authorList>
    </citation>
    <scope>NUCLEOTIDE SEQUENCE [LARGE SCALE GENOMIC DNA]</scope>
    <source>
        <strain evidence="2 3">DSM 12362</strain>
    </source>
</reference>
<evidence type="ECO:0008006" key="4">
    <source>
        <dbReference type="Google" id="ProtNLM"/>
    </source>
</evidence>
<dbReference type="EMBL" id="VFPU01000001">
    <property type="protein sequence ID" value="TQM95802.1"/>
    <property type="molecule type" value="Genomic_DNA"/>
</dbReference>
<organism evidence="2 3">
    <name type="scientific">Ornithinimicrobium humiphilum</name>
    <dbReference type="NCBI Taxonomy" id="125288"/>
    <lineage>
        <taxon>Bacteria</taxon>
        <taxon>Bacillati</taxon>
        <taxon>Actinomycetota</taxon>
        <taxon>Actinomycetes</taxon>
        <taxon>Micrococcales</taxon>
        <taxon>Ornithinimicrobiaceae</taxon>
        <taxon>Ornithinimicrobium</taxon>
    </lineage>
</organism>
<gene>
    <name evidence="2" type="ORF">FB476_0652</name>
</gene>
<keyword evidence="1" id="KW-0812">Transmembrane</keyword>
<dbReference type="Proteomes" id="UP000315133">
    <property type="component" value="Unassembled WGS sequence"/>
</dbReference>
<dbReference type="RefSeq" id="WP_141817507.1">
    <property type="nucleotide sequence ID" value="NZ_BAAAIL010000003.1"/>
</dbReference>
<keyword evidence="1" id="KW-1133">Transmembrane helix</keyword>